<dbReference type="GO" id="GO:0005829">
    <property type="term" value="C:cytosol"/>
    <property type="evidence" value="ECO:0007669"/>
    <property type="project" value="TreeGrafter"/>
</dbReference>
<accession>A0A9W8B5A1</accession>
<dbReference type="Gene3D" id="3.50.50.60">
    <property type="entry name" value="FAD/NAD(P)-binding domain"/>
    <property type="match status" value="2"/>
</dbReference>
<dbReference type="Gene3D" id="3.30.519.10">
    <property type="entry name" value="Guanine Nucleotide Dissociation Inhibitor, domain 2"/>
    <property type="match status" value="2"/>
</dbReference>
<name>A0A9W8B5A1_9FUNG</name>
<keyword evidence="4" id="KW-1185">Reference proteome</keyword>
<evidence type="ECO:0008006" key="5">
    <source>
        <dbReference type="Google" id="ProtNLM"/>
    </source>
</evidence>
<organism evidence="3 4">
    <name type="scientific">Dimargaris verticillata</name>
    <dbReference type="NCBI Taxonomy" id="2761393"/>
    <lineage>
        <taxon>Eukaryota</taxon>
        <taxon>Fungi</taxon>
        <taxon>Fungi incertae sedis</taxon>
        <taxon>Zoopagomycota</taxon>
        <taxon>Kickxellomycotina</taxon>
        <taxon>Dimargaritomycetes</taxon>
        <taxon>Dimargaritales</taxon>
        <taxon>Dimargaritaceae</taxon>
        <taxon>Dimargaris</taxon>
    </lineage>
</organism>
<dbReference type="OrthoDB" id="9446342at2759"/>
<comment type="caution">
    <text evidence="3">The sequence shown here is derived from an EMBL/GenBank/DDBJ whole genome shotgun (WGS) entry which is preliminary data.</text>
</comment>
<dbReference type="PANTHER" id="PTHR11787">
    <property type="entry name" value="RAB GDP-DISSOCIATION INHIBITOR"/>
    <property type="match status" value="1"/>
</dbReference>
<dbReference type="GO" id="GO:0016192">
    <property type="term" value="P:vesicle-mediated transport"/>
    <property type="evidence" value="ECO:0007669"/>
    <property type="project" value="TreeGrafter"/>
</dbReference>
<feature type="region of interest" description="Disordered" evidence="2">
    <location>
        <begin position="465"/>
        <end position="499"/>
    </location>
</feature>
<dbReference type="GO" id="GO:0005634">
    <property type="term" value="C:nucleus"/>
    <property type="evidence" value="ECO:0007669"/>
    <property type="project" value="TreeGrafter"/>
</dbReference>
<dbReference type="PRINTS" id="PR00891">
    <property type="entry name" value="RABGDIREP"/>
</dbReference>
<dbReference type="GO" id="GO:0005968">
    <property type="term" value="C:Rab-protein geranylgeranyltransferase complex"/>
    <property type="evidence" value="ECO:0007669"/>
    <property type="project" value="TreeGrafter"/>
</dbReference>
<dbReference type="SUPFAM" id="SSF51905">
    <property type="entry name" value="FAD/NAD(P)-binding domain"/>
    <property type="match status" value="1"/>
</dbReference>
<evidence type="ECO:0000256" key="1">
    <source>
        <dbReference type="ARBA" id="ARBA00005593"/>
    </source>
</evidence>
<sequence length="732" mass="78965">MDLLAGLDETVYDCIVLGTGLTESIVAGALARSGRRVLHLDTNDYYGADWACFDLSGLCNWYFAHQATIGNKFPSADPTRRGVRVSPMASAYSAWEWDIHPAFTRLPDALQATLDDATAKLVQAVHAIHTGEQLASVPTEPSSTLHTQAQAYRAAALIFLAAIRPTIQSHAMVLVANHSWCTAQGEFPLAASSFWLEAAEYLAEDYARRWLSIQSVGRSARTPDHYNLAAHTLAASLGPAYITLCFLLGRNREFNVELAPKLAHCRGPMVNVLVASGVGKYLEFRGVDHTYLIRSTDQHLIRAPNSKEDIFTSRDLSLVDKRLLMRCITAIQDPALLANLTPEDLAQEMRPWLQSRFKLGATLLDAVLYTVALADPALPPLTVAAGIDRIQRYLSSMGRFGRMALLYPVYGGGAELAQAFCRLAAVNGGIYVLDGAIQDIQACDPCLLSSGSTGQADDNAHAATTAMDSNDAARDQGKARVESGSVNSNKVASSSDPIPRVQVCTRDHQTLRAHTLVASQAYLPTDWVDHSDYYPTMARGIIILSRPLVGIAEDATLFAVPPSNPSESAQSCVYGLQLSKAACATPAGLAVVHLMVQIPAHQADQSAKVLLEPVVHQLIHSSHAFRSTVKPAAATTSPKVGGDLPELVDEPSKMLWSLYYKCQHPGSTTLQGTAVGSQSPKVLTVPGPSPVLCFADAVDQARALFYQILDDPLHETEFLPPMPDPEDGLVEV</sequence>
<feature type="compositionally biased region" description="Basic and acidic residues" evidence="2">
    <location>
        <begin position="471"/>
        <end position="481"/>
    </location>
</feature>
<dbReference type="InterPro" id="IPR018203">
    <property type="entry name" value="GDP_dissociation_inhibitor"/>
</dbReference>
<dbReference type="Pfam" id="PF00996">
    <property type="entry name" value="GDI"/>
    <property type="match status" value="2"/>
</dbReference>
<dbReference type="InterPro" id="IPR036188">
    <property type="entry name" value="FAD/NAD-bd_sf"/>
</dbReference>
<dbReference type="GO" id="GO:0005092">
    <property type="term" value="F:GDP-dissociation inhibitor activity"/>
    <property type="evidence" value="ECO:0007669"/>
    <property type="project" value="InterPro"/>
</dbReference>
<evidence type="ECO:0000313" key="4">
    <source>
        <dbReference type="Proteomes" id="UP001151582"/>
    </source>
</evidence>
<feature type="compositionally biased region" description="Polar residues" evidence="2">
    <location>
        <begin position="484"/>
        <end position="496"/>
    </location>
</feature>
<gene>
    <name evidence="3" type="ORF">H4R34_001169</name>
</gene>
<dbReference type="Gene3D" id="1.10.405.10">
    <property type="entry name" value="Guanine Nucleotide Dissociation Inhibitor, domain 1"/>
    <property type="match status" value="1"/>
</dbReference>
<dbReference type="AlphaFoldDB" id="A0A9W8B5A1"/>
<reference evidence="3" key="1">
    <citation type="submission" date="2022-07" db="EMBL/GenBank/DDBJ databases">
        <title>Phylogenomic reconstructions and comparative analyses of Kickxellomycotina fungi.</title>
        <authorList>
            <person name="Reynolds N.K."/>
            <person name="Stajich J.E."/>
            <person name="Barry K."/>
            <person name="Grigoriev I.V."/>
            <person name="Crous P."/>
            <person name="Smith M.E."/>
        </authorList>
    </citation>
    <scope>NUCLEOTIDE SEQUENCE</scope>
    <source>
        <strain evidence="3">RSA 567</strain>
    </source>
</reference>
<proteinExistence type="inferred from homology"/>
<evidence type="ECO:0000256" key="2">
    <source>
        <dbReference type="SAM" id="MobiDB-lite"/>
    </source>
</evidence>
<dbReference type="EMBL" id="JANBQB010000047">
    <property type="protein sequence ID" value="KAJ1983621.1"/>
    <property type="molecule type" value="Genomic_DNA"/>
</dbReference>
<comment type="similarity">
    <text evidence="1">Belongs to the Rab GDI family.</text>
</comment>
<protein>
    <recommendedName>
        <fullName evidence="5">Rab proteins geranylgeranyltransferase component</fullName>
    </recommendedName>
</protein>
<evidence type="ECO:0000313" key="3">
    <source>
        <dbReference type="EMBL" id="KAJ1983621.1"/>
    </source>
</evidence>
<dbReference type="PANTHER" id="PTHR11787:SF4">
    <property type="entry name" value="CHM, RAB ESCORT PROTEIN 1"/>
    <property type="match status" value="1"/>
</dbReference>
<dbReference type="GO" id="GO:0007264">
    <property type="term" value="P:small GTPase-mediated signal transduction"/>
    <property type="evidence" value="ECO:0007669"/>
    <property type="project" value="InterPro"/>
</dbReference>
<dbReference type="Proteomes" id="UP001151582">
    <property type="component" value="Unassembled WGS sequence"/>
</dbReference>